<feature type="transmembrane region" description="Helical" evidence="2">
    <location>
        <begin position="431"/>
        <end position="454"/>
    </location>
</feature>
<evidence type="ECO:0000256" key="1">
    <source>
        <dbReference type="SAM" id="MobiDB-lite"/>
    </source>
</evidence>
<proteinExistence type="predicted"/>
<name>A0ABQ7FZJ0_DUNSA</name>
<keyword evidence="4" id="KW-1185">Reference proteome</keyword>
<keyword evidence="2" id="KW-0472">Membrane</keyword>
<reference evidence="3" key="1">
    <citation type="submission" date="2017-08" db="EMBL/GenBank/DDBJ databases">
        <authorList>
            <person name="Polle J.E."/>
            <person name="Barry K."/>
            <person name="Cushman J."/>
            <person name="Schmutz J."/>
            <person name="Tran D."/>
            <person name="Hathwaick L.T."/>
            <person name="Yim W.C."/>
            <person name="Jenkins J."/>
            <person name="Mckie-Krisberg Z.M."/>
            <person name="Prochnik S."/>
            <person name="Lindquist E."/>
            <person name="Dockter R.B."/>
            <person name="Adam C."/>
            <person name="Molina H."/>
            <person name="Bunkerborg J."/>
            <person name="Jin E."/>
            <person name="Buchheim M."/>
            <person name="Magnuson J."/>
        </authorList>
    </citation>
    <scope>NUCLEOTIDE SEQUENCE</scope>
    <source>
        <strain evidence="3">CCAP 19/18</strain>
    </source>
</reference>
<organism evidence="3 4">
    <name type="scientific">Dunaliella salina</name>
    <name type="common">Green alga</name>
    <name type="synonym">Protococcus salinus</name>
    <dbReference type="NCBI Taxonomy" id="3046"/>
    <lineage>
        <taxon>Eukaryota</taxon>
        <taxon>Viridiplantae</taxon>
        <taxon>Chlorophyta</taxon>
        <taxon>core chlorophytes</taxon>
        <taxon>Chlorophyceae</taxon>
        <taxon>CS clade</taxon>
        <taxon>Chlamydomonadales</taxon>
        <taxon>Dunaliellaceae</taxon>
        <taxon>Dunaliella</taxon>
    </lineage>
</organism>
<feature type="region of interest" description="Disordered" evidence="1">
    <location>
        <begin position="802"/>
        <end position="846"/>
    </location>
</feature>
<dbReference type="PANTHER" id="PTHR13018:SF83">
    <property type="entry name" value="RRM DOMAIN-CONTAINING PROTEIN"/>
    <property type="match status" value="1"/>
</dbReference>
<evidence type="ECO:0000256" key="2">
    <source>
        <dbReference type="SAM" id="Phobius"/>
    </source>
</evidence>
<accession>A0ABQ7FZJ0</accession>
<evidence type="ECO:0000313" key="3">
    <source>
        <dbReference type="EMBL" id="KAF5827769.1"/>
    </source>
</evidence>
<comment type="caution">
    <text evidence="3">The sequence shown here is derived from an EMBL/GenBank/DDBJ whole genome shotgun (WGS) entry which is preliminary data.</text>
</comment>
<sequence>MLPIFQVKEDFEMSVLDYKYDLSLVNEAIKAIQLGQQGEDVVEAYITFVDDTSRNRCIESQPKSWVKRMLLDKSLRFRQEHSLLITRAPEPTDIKFENLQVMAPERFFRRATTLSLKVLLIAAGFTAVSMSPAIRRSLGTTTSKPDEQACDDACEWKTPSGDLQLPDEKRDVYKSCFEDGIDPETGLACGDESICYECFCKTALQQSMYEERSYCNRFQNVLLVATAAQALSVVVIVTVNLTVKLLIQWLSRLEKHHTRSKETRSITMALFTTQVLNFAVSIVVANAYLPRAQEGMQGSRAGLIFFGGIYSDLTPNWYRDVGKPIMVSHLVGIVVRITLIGIPILFRMIKVKRRTKALTQAQMNAAYMGHEFQIAIRYGEHLTAIFVCWIFSSGIPLMYWSCAVSFILHFWIEKYELLKVCSYPINYSSDLAKFVASTLPISTILHLLGACWAYSVIGIPRSPLAGGGARPVLETVALAFRGLWEHTTGLTAKQAADRLAQNNSMHLLYGILVLVFVLIAFQTWRKWLEWADWCLMCSRDLVKDPKRAVKRSVSNRNTSGPENVSSGRPSVIAMETAKGFLGEEDQTRDKETVMNGVPEFPLALRSKLLGGPSTYDICKNPLYEHYFERLEDFWMEEAVLAKVEAKEKEAMSRMHALAIAVRLVPKDQIKRAARRQQAREMLDRHGHALSLAGEVTQHVQREIYVNRFAKRMKQHAAARKKAEAKAVAREEQRRQQAGGRVHPYASDAPMISFSAAKAGAAGHGNAPRAAPSLPATVERDAPDSLGAYNPEHMSAVPAHMAPEPMVVRRHNEAGVNGGNEGGFQDRHVSTPSDAPDEPEPSSERLS</sequence>
<keyword evidence="2" id="KW-0812">Transmembrane</keyword>
<feature type="transmembrane region" description="Helical" evidence="2">
    <location>
        <begin position="268"/>
        <end position="289"/>
    </location>
</feature>
<evidence type="ECO:0008006" key="5">
    <source>
        <dbReference type="Google" id="ProtNLM"/>
    </source>
</evidence>
<feature type="transmembrane region" description="Helical" evidence="2">
    <location>
        <begin position="325"/>
        <end position="346"/>
    </location>
</feature>
<dbReference type="PANTHER" id="PTHR13018">
    <property type="entry name" value="PROBABLE MEMBRANE PROTEIN DUF221-RELATED"/>
    <property type="match status" value="1"/>
</dbReference>
<feature type="region of interest" description="Disordered" evidence="1">
    <location>
        <begin position="715"/>
        <end position="745"/>
    </location>
</feature>
<gene>
    <name evidence="3" type="ORF">DUNSADRAFT_18782</name>
</gene>
<dbReference type="InterPro" id="IPR045122">
    <property type="entry name" value="Csc1-like"/>
</dbReference>
<feature type="compositionally biased region" description="Basic and acidic residues" evidence="1">
    <location>
        <begin position="720"/>
        <end position="734"/>
    </location>
</feature>
<feature type="transmembrane region" description="Helical" evidence="2">
    <location>
        <begin position="221"/>
        <end position="247"/>
    </location>
</feature>
<protein>
    <recommendedName>
        <fullName evidence="5">CSC1/OSCA1-like cytosolic domain-containing protein</fullName>
    </recommendedName>
</protein>
<evidence type="ECO:0000313" key="4">
    <source>
        <dbReference type="Proteomes" id="UP000815325"/>
    </source>
</evidence>
<feature type="transmembrane region" description="Helical" evidence="2">
    <location>
        <begin position="507"/>
        <end position="524"/>
    </location>
</feature>
<feature type="region of interest" description="Disordered" evidence="1">
    <location>
        <begin position="759"/>
        <end position="790"/>
    </location>
</feature>
<dbReference type="EMBL" id="MU070430">
    <property type="protein sequence ID" value="KAF5827769.1"/>
    <property type="molecule type" value="Genomic_DNA"/>
</dbReference>
<feature type="transmembrane region" description="Helical" evidence="2">
    <location>
        <begin position="382"/>
        <end position="411"/>
    </location>
</feature>
<dbReference type="Proteomes" id="UP000815325">
    <property type="component" value="Unassembled WGS sequence"/>
</dbReference>
<keyword evidence="2" id="KW-1133">Transmembrane helix</keyword>